<dbReference type="CTD" id="401944"/>
<dbReference type="AlphaFoldDB" id="A0A8B6ZEG3"/>
<evidence type="ECO:0000256" key="2">
    <source>
        <dbReference type="SAM" id="SignalP"/>
    </source>
</evidence>
<reference evidence="4" key="1">
    <citation type="submission" date="2025-08" db="UniProtKB">
        <authorList>
            <consortium name="RefSeq"/>
        </authorList>
    </citation>
    <scope>IDENTIFICATION</scope>
</reference>
<dbReference type="Gene3D" id="2.60.120.290">
    <property type="entry name" value="Spermadhesin, CUB domain"/>
    <property type="match status" value="1"/>
</dbReference>
<keyword evidence="1" id="KW-1015">Disulfide bond</keyword>
<feature type="signal peptide" evidence="2">
    <location>
        <begin position="1"/>
        <end position="19"/>
    </location>
</feature>
<proteinExistence type="predicted"/>
<evidence type="ECO:0000313" key="4">
    <source>
        <dbReference type="RefSeq" id="XP_007934059.1"/>
    </source>
</evidence>
<dbReference type="GeneID" id="103192807"/>
<accession>A0A8B6ZEG3</accession>
<dbReference type="PANTHER" id="PTHR24652:SF67">
    <property type="entry name" value="LOW-DENSITY LIPOPROTEIN RECEPTOR CLASS A DOMAIN-CONTAINING PROTEIN 2"/>
    <property type="match status" value="1"/>
</dbReference>
<name>A0A8B6ZEG3_ORYAF</name>
<dbReference type="RefSeq" id="XP_007934059.1">
    <property type="nucleotide sequence ID" value="XM_007935868.1"/>
</dbReference>
<feature type="chain" id="PRO_5034219642" evidence="2">
    <location>
        <begin position="20"/>
        <end position="340"/>
    </location>
</feature>
<dbReference type="InterPro" id="IPR042333">
    <property type="entry name" value="LRAD2/Mig-13-like"/>
</dbReference>
<dbReference type="InterPro" id="IPR035914">
    <property type="entry name" value="Sperma_CUB_dom_sf"/>
</dbReference>
<dbReference type="OrthoDB" id="6514358at2759"/>
<gene>
    <name evidence="4" type="primary">LDLRAD2</name>
</gene>
<dbReference type="SUPFAM" id="SSF49854">
    <property type="entry name" value="Spermadhesin, CUB domain"/>
    <property type="match status" value="1"/>
</dbReference>
<keyword evidence="2" id="KW-0732">Signal</keyword>
<dbReference type="PANTHER" id="PTHR24652">
    <property type="entry name" value="LOW-DENSITY LIPOPROTEIN RECEPTOR CLASS A DOMAIN-CONTAINING PROTEIN 2"/>
    <property type="match status" value="1"/>
</dbReference>
<dbReference type="Proteomes" id="UP000694850">
    <property type="component" value="Unplaced"/>
</dbReference>
<protein>
    <submittedName>
        <fullName evidence="4">LOW QUALITY PROTEIN: low-density lipoprotein receptor class A domain-containing protein 2</fullName>
    </submittedName>
</protein>
<evidence type="ECO:0000256" key="1">
    <source>
        <dbReference type="ARBA" id="ARBA00023157"/>
    </source>
</evidence>
<keyword evidence="4" id="KW-0449">Lipoprotein</keyword>
<keyword evidence="3" id="KW-1185">Reference proteome</keyword>
<keyword evidence="4" id="KW-0675">Receptor</keyword>
<evidence type="ECO:0000313" key="3">
    <source>
        <dbReference type="Proteomes" id="UP000694850"/>
    </source>
</evidence>
<sequence length="340" mass="36900">METCLLCLPQKLLLMGVAALTMSALETADLVDLCGQTWQGDRLLLPSHSESHRFYFMARDTDCRLWMWAEAPGNRISFQFHFILVYSLPPATPVPLVSLMLNTSSLEWDPCARGSYLQFYEGPPETPQPLGAPLCGLTIPVPVTSSGPSLGLRLVTRGHQPHVDFVGEVTSFQLEWDAREKAEVLGMSRDTGVVERGWALKIDKADFKPQCFPFLMVLPQCLARPRAQMAATLCPILFPVLGSAGPLGIATKRSSAGQDPVLQDATKDPQLWKTALASSVFLASTGLLLGLFWCCCFPCQLAGWAGAQGHCFSYSAACTACYACPGQAAPEELRPSGPAF</sequence>
<organism evidence="3 4">
    <name type="scientific">Orycteropus afer afer</name>
    <dbReference type="NCBI Taxonomy" id="1230840"/>
    <lineage>
        <taxon>Eukaryota</taxon>
        <taxon>Metazoa</taxon>
        <taxon>Chordata</taxon>
        <taxon>Craniata</taxon>
        <taxon>Vertebrata</taxon>
        <taxon>Euteleostomi</taxon>
        <taxon>Mammalia</taxon>
        <taxon>Eutheria</taxon>
        <taxon>Afrotheria</taxon>
        <taxon>Tubulidentata</taxon>
        <taxon>Orycteropodidae</taxon>
        <taxon>Orycteropus</taxon>
    </lineage>
</organism>